<dbReference type="NCBIfam" id="TIGR03815">
    <property type="entry name" value="CpaE_hom_Actino"/>
    <property type="match status" value="1"/>
</dbReference>
<name>A0A8J7GW20_9ACTN</name>
<dbReference type="GO" id="GO:0051782">
    <property type="term" value="P:negative regulation of cell division"/>
    <property type="evidence" value="ECO:0007669"/>
    <property type="project" value="TreeGrafter"/>
</dbReference>
<dbReference type="SUPFAM" id="SSF52540">
    <property type="entry name" value="P-loop containing nucleoside triphosphate hydrolases"/>
    <property type="match status" value="1"/>
</dbReference>
<evidence type="ECO:0000313" key="2">
    <source>
        <dbReference type="EMBL" id="MBG6139318.1"/>
    </source>
</evidence>
<dbReference type="Pfam" id="PF26563">
    <property type="entry name" value="Rv3660c_N"/>
    <property type="match status" value="1"/>
</dbReference>
<sequence length="350" mass="36049">MQHPRSLIVTADPRLLDELLRLTARAGVVPMVAPDPAAARQLWNGATLVVVGPDQAEGCAGLPSRSRVVLVVDSDPDDPLWELAQLLGAEHVAALPAAEPWLVERFGAAERAAPVAPVIGVLGGRGGAGASVLAAGLAVTAARGGSDVLLVDADPLGGGVDLVLGWEEVGGLRWPELTSGELGPFPERGRLSVLSQDRHVAVEVSPELMATALRTGRSSSDLVVLDLPRTLDDAARHAIGHADRLLLVVPAELRACAAAAKVVAHLGTPDVPVEVIVRGPSPGRLRAAEIARALSLPLAGTLRSEPGLVTALERGSAPAHTGRGPLAELCRRLLADPRFGPVSARPGEAS</sequence>
<dbReference type="InterPro" id="IPR050625">
    <property type="entry name" value="ParA/MinD_ATPase"/>
</dbReference>
<evidence type="ECO:0000259" key="1">
    <source>
        <dbReference type="Pfam" id="PF26563"/>
    </source>
</evidence>
<accession>A0A8J7GW20</accession>
<keyword evidence="3" id="KW-1185">Reference proteome</keyword>
<dbReference type="InterPro" id="IPR059050">
    <property type="entry name" value="Rv3660c_N"/>
</dbReference>
<dbReference type="RefSeq" id="WP_197005987.1">
    <property type="nucleotide sequence ID" value="NZ_BONS01000012.1"/>
</dbReference>
<proteinExistence type="predicted"/>
<dbReference type="PANTHER" id="PTHR43384">
    <property type="entry name" value="SEPTUM SITE-DETERMINING PROTEIN MIND HOMOLOG, CHLOROPLASTIC-RELATED"/>
    <property type="match status" value="1"/>
</dbReference>
<feature type="domain" description="Rv3660c-like CheY-like N-terminal" evidence="1">
    <location>
        <begin position="9"/>
        <end position="111"/>
    </location>
</feature>
<dbReference type="GO" id="GO:0016887">
    <property type="term" value="F:ATP hydrolysis activity"/>
    <property type="evidence" value="ECO:0007669"/>
    <property type="project" value="TreeGrafter"/>
</dbReference>
<gene>
    <name evidence="2" type="ORF">IW245_005512</name>
</gene>
<dbReference type="PANTHER" id="PTHR43384:SF11">
    <property type="entry name" value="SEPTUM SITE DETERMINING PROTEIN"/>
    <property type="match status" value="1"/>
</dbReference>
<dbReference type="EMBL" id="JADOUF010000001">
    <property type="protein sequence ID" value="MBG6139318.1"/>
    <property type="molecule type" value="Genomic_DNA"/>
</dbReference>
<dbReference type="InterPro" id="IPR027417">
    <property type="entry name" value="P-loop_NTPase"/>
</dbReference>
<organism evidence="2 3">
    <name type="scientific">Longispora fulva</name>
    <dbReference type="NCBI Taxonomy" id="619741"/>
    <lineage>
        <taxon>Bacteria</taxon>
        <taxon>Bacillati</taxon>
        <taxon>Actinomycetota</taxon>
        <taxon>Actinomycetes</taxon>
        <taxon>Micromonosporales</taxon>
        <taxon>Micromonosporaceae</taxon>
        <taxon>Longispora</taxon>
    </lineage>
</organism>
<evidence type="ECO:0000313" key="3">
    <source>
        <dbReference type="Proteomes" id="UP000622552"/>
    </source>
</evidence>
<dbReference type="InterPro" id="IPR022521">
    <property type="entry name" value="Rv3660c"/>
</dbReference>
<comment type="caution">
    <text evidence="2">The sequence shown here is derived from an EMBL/GenBank/DDBJ whole genome shotgun (WGS) entry which is preliminary data.</text>
</comment>
<dbReference type="GO" id="GO:0009898">
    <property type="term" value="C:cytoplasmic side of plasma membrane"/>
    <property type="evidence" value="ECO:0007669"/>
    <property type="project" value="TreeGrafter"/>
</dbReference>
<protein>
    <submittedName>
        <fullName evidence="2">Secretion/DNA translocation related CpaE-like protein</fullName>
    </submittedName>
</protein>
<reference evidence="2" key="1">
    <citation type="submission" date="2020-11" db="EMBL/GenBank/DDBJ databases">
        <title>Sequencing the genomes of 1000 actinobacteria strains.</title>
        <authorList>
            <person name="Klenk H.-P."/>
        </authorList>
    </citation>
    <scope>NUCLEOTIDE SEQUENCE</scope>
    <source>
        <strain evidence="2">DSM 45356</strain>
    </source>
</reference>
<dbReference type="GO" id="GO:0005829">
    <property type="term" value="C:cytosol"/>
    <property type="evidence" value="ECO:0007669"/>
    <property type="project" value="TreeGrafter"/>
</dbReference>
<dbReference type="AlphaFoldDB" id="A0A8J7GW20"/>
<dbReference type="Gene3D" id="3.40.50.300">
    <property type="entry name" value="P-loop containing nucleotide triphosphate hydrolases"/>
    <property type="match status" value="1"/>
</dbReference>
<dbReference type="GO" id="GO:0005524">
    <property type="term" value="F:ATP binding"/>
    <property type="evidence" value="ECO:0007669"/>
    <property type="project" value="TreeGrafter"/>
</dbReference>
<dbReference type="Proteomes" id="UP000622552">
    <property type="component" value="Unassembled WGS sequence"/>
</dbReference>